<reference evidence="1 2" key="1">
    <citation type="submission" date="2024-04" db="EMBL/GenBank/DDBJ databases">
        <authorList>
            <person name="Rising A."/>
            <person name="Reimegard J."/>
            <person name="Sonavane S."/>
            <person name="Akerstrom W."/>
            <person name="Nylinder S."/>
            <person name="Hedman E."/>
            <person name="Kallberg Y."/>
        </authorList>
    </citation>
    <scope>NUCLEOTIDE SEQUENCE [LARGE SCALE GENOMIC DNA]</scope>
</reference>
<sequence>MFSDEAVFIKISLGLISQGHQTGFFKVKIFRCFWPNIQENTRSNRYTRKSLNQASFVSGQLYSLIIKFSIKYF</sequence>
<accession>A0AAV1YSB4</accession>
<organism evidence="1 2">
    <name type="scientific">Larinioides sclopetarius</name>
    <dbReference type="NCBI Taxonomy" id="280406"/>
    <lineage>
        <taxon>Eukaryota</taxon>
        <taxon>Metazoa</taxon>
        <taxon>Ecdysozoa</taxon>
        <taxon>Arthropoda</taxon>
        <taxon>Chelicerata</taxon>
        <taxon>Arachnida</taxon>
        <taxon>Araneae</taxon>
        <taxon>Araneomorphae</taxon>
        <taxon>Entelegynae</taxon>
        <taxon>Araneoidea</taxon>
        <taxon>Araneidae</taxon>
        <taxon>Larinioides</taxon>
    </lineage>
</organism>
<evidence type="ECO:0000313" key="1">
    <source>
        <dbReference type="EMBL" id="CAL1260733.1"/>
    </source>
</evidence>
<dbReference type="Proteomes" id="UP001497382">
    <property type="component" value="Unassembled WGS sequence"/>
</dbReference>
<proteinExistence type="predicted"/>
<name>A0AAV1YSB4_9ARAC</name>
<dbReference type="AlphaFoldDB" id="A0AAV1YSB4"/>
<comment type="caution">
    <text evidence="1">The sequence shown here is derived from an EMBL/GenBank/DDBJ whole genome shotgun (WGS) entry which is preliminary data.</text>
</comment>
<protein>
    <submittedName>
        <fullName evidence="1">Uncharacterized protein</fullName>
    </submittedName>
</protein>
<evidence type="ECO:0000313" key="2">
    <source>
        <dbReference type="Proteomes" id="UP001497382"/>
    </source>
</evidence>
<keyword evidence="2" id="KW-1185">Reference proteome</keyword>
<gene>
    <name evidence="1" type="ORF">LARSCL_LOCUS7</name>
</gene>
<dbReference type="EMBL" id="CAXIEN010000001">
    <property type="protein sequence ID" value="CAL1260733.1"/>
    <property type="molecule type" value="Genomic_DNA"/>
</dbReference>